<evidence type="ECO:0000313" key="5">
    <source>
        <dbReference type="Proteomes" id="UP001605036"/>
    </source>
</evidence>
<dbReference type="InterPro" id="IPR000873">
    <property type="entry name" value="AMP-dep_synth/lig_dom"/>
</dbReference>
<comment type="caution">
    <text evidence="4">The sequence shown here is derived from an EMBL/GenBank/DDBJ whole genome shotgun (WGS) entry which is preliminary data.</text>
</comment>
<dbReference type="PANTHER" id="PTHR24096:SF389">
    <property type="entry name" value="4-COUMARATE--COA LIGASE-LIKE 1"/>
    <property type="match status" value="1"/>
</dbReference>
<keyword evidence="2" id="KW-0436">Ligase</keyword>
<feature type="domain" description="AMP-dependent synthetase/ligase" evidence="3">
    <location>
        <begin position="41"/>
        <end position="412"/>
    </location>
</feature>
<dbReference type="Proteomes" id="UP001605036">
    <property type="component" value="Unassembled WGS sequence"/>
</dbReference>
<evidence type="ECO:0000256" key="1">
    <source>
        <dbReference type="ARBA" id="ARBA00006432"/>
    </source>
</evidence>
<gene>
    <name evidence="4" type="ORF">R1flu_020859</name>
</gene>
<sequence>MTGGRGDGGAEEQEFIFESKIKSFAIPEIQMTLPEFVFDGVEEYASRVAIVDSSDGREYTYGEFTRLVKNVTAGFAGLGLKKGDVVCVVLPNVAEYYILVFGILNVGGIFSGCNPYAHRSEIHKLVLDSEAKLVITDPPNLSKMTGMNVPRMVLGARGESPAGIIPVETLFTSDGSKAPPVTMSPDDVCLLPYSSGTTGKPKGVMITHRNLIANVCQSTCQRQARFSADQIPPQEAVLGLMPFFHIYGITGIGCAQFRTRGTVVVMERFEIRKLLQVLIKYGVSYAPLVPPIILSLVKSPIVDEFDLSALKLRAIICAAAPLSSELQQAFEKKFPGVQTTQAYGLTEYSCVTLSHPSIGYGENIVPAKQGSVGFAMPGTKLKFLDPITGKTLPPNAHGEICIKGPTVMKGYFKNPTATENTIDKDGWLHTGDIGYIDEDGDVFIVERLKELIKYKGFQVSPAELEALFLTHPAVIDAAVVGQVAT</sequence>
<dbReference type="EMBL" id="JBHFFA010000001">
    <property type="protein sequence ID" value="KAL2652731.1"/>
    <property type="molecule type" value="Genomic_DNA"/>
</dbReference>
<evidence type="ECO:0000313" key="4">
    <source>
        <dbReference type="EMBL" id="KAL2652731.1"/>
    </source>
</evidence>
<dbReference type="AlphaFoldDB" id="A0ABD1ZPR5"/>
<dbReference type="Pfam" id="PF00501">
    <property type="entry name" value="AMP-binding"/>
    <property type="match status" value="1"/>
</dbReference>
<dbReference type="InterPro" id="IPR020845">
    <property type="entry name" value="AMP-binding_CS"/>
</dbReference>
<proteinExistence type="inferred from homology"/>
<evidence type="ECO:0000256" key="2">
    <source>
        <dbReference type="ARBA" id="ARBA00022598"/>
    </source>
</evidence>
<dbReference type="Gene3D" id="3.40.50.12780">
    <property type="entry name" value="N-terminal domain of ligase-like"/>
    <property type="match status" value="1"/>
</dbReference>
<reference evidence="4 5" key="1">
    <citation type="submission" date="2024-09" db="EMBL/GenBank/DDBJ databases">
        <title>Chromosome-scale assembly of Riccia fluitans.</title>
        <authorList>
            <person name="Paukszto L."/>
            <person name="Sawicki J."/>
            <person name="Karawczyk K."/>
            <person name="Piernik-Szablinska J."/>
            <person name="Szczecinska M."/>
            <person name="Mazdziarz M."/>
        </authorList>
    </citation>
    <scope>NUCLEOTIDE SEQUENCE [LARGE SCALE GENOMIC DNA]</scope>
    <source>
        <strain evidence="4">Rf_01</strain>
        <tissue evidence="4">Aerial parts of the thallus</tissue>
    </source>
</reference>
<dbReference type="GO" id="GO:0016874">
    <property type="term" value="F:ligase activity"/>
    <property type="evidence" value="ECO:0007669"/>
    <property type="project" value="UniProtKB-KW"/>
</dbReference>
<dbReference type="InterPro" id="IPR045851">
    <property type="entry name" value="AMP-bd_C_sf"/>
</dbReference>
<dbReference type="PANTHER" id="PTHR24096">
    <property type="entry name" value="LONG-CHAIN-FATTY-ACID--COA LIGASE"/>
    <property type="match status" value="1"/>
</dbReference>
<dbReference type="InterPro" id="IPR042099">
    <property type="entry name" value="ANL_N_sf"/>
</dbReference>
<organism evidence="4 5">
    <name type="scientific">Riccia fluitans</name>
    <dbReference type="NCBI Taxonomy" id="41844"/>
    <lineage>
        <taxon>Eukaryota</taxon>
        <taxon>Viridiplantae</taxon>
        <taxon>Streptophyta</taxon>
        <taxon>Embryophyta</taxon>
        <taxon>Marchantiophyta</taxon>
        <taxon>Marchantiopsida</taxon>
        <taxon>Marchantiidae</taxon>
        <taxon>Marchantiales</taxon>
        <taxon>Ricciaceae</taxon>
        <taxon>Riccia</taxon>
    </lineage>
</organism>
<dbReference type="SUPFAM" id="SSF56801">
    <property type="entry name" value="Acetyl-CoA synthetase-like"/>
    <property type="match status" value="1"/>
</dbReference>
<evidence type="ECO:0000259" key="3">
    <source>
        <dbReference type="Pfam" id="PF00501"/>
    </source>
</evidence>
<name>A0ABD1ZPR5_9MARC</name>
<protein>
    <recommendedName>
        <fullName evidence="3">AMP-dependent synthetase/ligase domain-containing protein</fullName>
    </recommendedName>
</protein>
<comment type="similarity">
    <text evidence="1">Belongs to the ATP-dependent AMP-binding enzyme family.</text>
</comment>
<accession>A0ABD1ZPR5</accession>
<dbReference type="FunFam" id="3.40.50.12780:FF:000003">
    <property type="entry name" value="Long-chain-fatty-acid--CoA ligase FadD"/>
    <property type="match status" value="1"/>
</dbReference>
<dbReference type="PROSITE" id="PS00455">
    <property type="entry name" value="AMP_BINDING"/>
    <property type="match status" value="1"/>
</dbReference>
<dbReference type="Gene3D" id="3.30.300.30">
    <property type="match status" value="1"/>
</dbReference>
<keyword evidence="5" id="KW-1185">Reference proteome</keyword>